<keyword evidence="3 5" id="KW-1133">Transmembrane helix</keyword>
<evidence type="ECO:0000256" key="4">
    <source>
        <dbReference type="ARBA" id="ARBA00023136"/>
    </source>
</evidence>
<dbReference type="OrthoDB" id="328594at2"/>
<dbReference type="EMBL" id="AP014836">
    <property type="protein sequence ID" value="BAW79852.1"/>
    <property type="molecule type" value="Genomic_DNA"/>
</dbReference>
<dbReference type="InterPro" id="IPR023352">
    <property type="entry name" value="MAPEG-like_dom_sf"/>
</dbReference>
<feature type="transmembrane region" description="Helical" evidence="5">
    <location>
        <begin position="64"/>
        <end position="85"/>
    </location>
</feature>
<accession>A0A1Q2SL67</accession>
<organism evidence="6 7">
    <name type="scientific">Candidatus Nitrosoglobus terrae</name>
    <dbReference type="NCBI Taxonomy" id="1630141"/>
    <lineage>
        <taxon>Bacteria</taxon>
        <taxon>Pseudomonadati</taxon>
        <taxon>Pseudomonadota</taxon>
        <taxon>Gammaproteobacteria</taxon>
        <taxon>Chromatiales</taxon>
        <taxon>Chromatiaceae</taxon>
        <taxon>Candidatus Nitrosoglobus</taxon>
    </lineage>
</organism>
<reference evidence="6 7" key="1">
    <citation type="journal article" date="2017" name="ISME J.">
        <title>An acid-tolerant ammonia-oxidizing ?-proteobacterium from soil.</title>
        <authorList>
            <person name="Hayatsu M."/>
            <person name="Tago K."/>
            <person name="Uchiyama I."/>
            <person name="Toyoda A."/>
            <person name="Wang Y."/>
            <person name="Shimomura Y."/>
            <person name="Okubo T."/>
            <person name="Kurisu F."/>
            <person name="Hirono Y."/>
            <person name="Nonaka K."/>
            <person name="Akiyama H."/>
            <person name="Itoh T."/>
            <person name="Takami H."/>
        </authorList>
    </citation>
    <scope>NUCLEOTIDE SEQUENCE [LARGE SCALE GENOMIC DNA]</scope>
    <source>
        <strain evidence="6 7">TAO100</strain>
    </source>
</reference>
<dbReference type="AlphaFoldDB" id="A0A1Q2SL67"/>
<dbReference type="Gene3D" id="1.20.120.550">
    <property type="entry name" value="Membrane associated eicosanoid/glutathione metabolism-like domain"/>
    <property type="match status" value="1"/>
</dbReference>
<keyword evidence="7" id="KW-1185">Reference proteome</keyword>
<gene>
    <name evidence="6" type="ORF">TAO_0482</name>
</gene>
<feature type="transmembrane region" description="Helical" evidence="5">
    <location>
        <begin position="6"/>
        <end position="26"/>
    </location>
</feature>
<protein>
    <submittedName>
        <fullName evidence="6">Hypothetical conserved protein</fullName>
    </submittedName>
</protein>
<dbReference type="Proteomes" id="UP000243679">
    <property type="component" value="Chromosome"/>
</dbReference>
<dbReference type="GO" id="GO:0016020">
    <property type="term" value="C:membrane"/>
    <property type="evidence" value="ECO:0007669"/>
    <property type="project" value="UniProtKB-SubCell"/>
</dbReference>
<dbReference type="Pfam" id="PF01124">
    <property type="entry name" value="MAPEG"/>
    <property type="match status" value="1"/>
</dbReference>
<feature type="transmembrane region" description="Helical" evidence="5">
    <location>
        <begin position="91"/>
        <end position="110"/>
    </location>
</feature>
<evidence type="ECO:0000256" key="3">
    <source>
        <dbReference type="ARBA" id="ARBA00022989"/>
    </source>
</evidence>
<evidence type="ECO:0000256" key="1">
    <source>
        <dbReference type="ARBA" id="ARBA00004370"/>
    </source>
</evidence>
<evidence type="ECO:0000313" key="7">
    <source>
        <dbReference type="Proteomes" id="UP000243679"/>
    </source>
</evidence>
<proteinExistence type="predicted"/>
<evidence type="ECO:0000256" key="2">
    <source>
        <dbReference type="ARBA" id="ARBA00022692"/>
    </source>
</evidence>
<comment type="subcellular location">
    <subcellularLocation>
        <location evidence="1">Membrane</location>
    </subcellularLocation>
</comment>
<feature type="transmembrane region" description="Helical" evidence="5">
    <location>
        <begin position="117"/>
        <end position="138"/>
    </location>
</feature>
<evidence type="ECO:0000256" key="5">
    <source>
        <dbReference type="SAM" id="Phobius"/>
    </source>
</evidence>
<sequence>MNPSEYLIFACTAMVILTFAVGMRLLQLRMSEMARTGVPLQNLAHRHQASEHLKDTRALDNFSNLFEVPVLFYALCAIALATSHIPNWLPSLAWLFVILRVVHSLIHCTYNNVMHRFLLFMLGFLLLTAMWVAFAISINLS</sequence>
<dbReference type="RefSeq" id="WP_096526459.1">
    <property type="nucleotide sequence ID" value="NZ_AP014836.1"/>
</dbReference>
<name>A0A1Q2SL67_9GAMM</name>
<keyword evidence="4 5" id="KW-0472">Membrane</keyword>
<evidence type="ECO:0000313" key="6">
    <source>
        <dbReference type="EMBL" id="BAW79852.1"/>
    </source>
</evidence>
<dbReference type="InterPro" id="IPR001129">
    <property type="entry name" value="Membr-assoc_MAPEG"/>
</dbReference>
<keyword evidence="2 5" id="KW-0812">Transmembrane</keyword>
<dbReference type="KEGG" id="ntt:TAO_0482"/>
<dbReference type="SUPFAM" id="SSF161084">
    <property type="entry name" value="MAPEG domain-like"/>
    <property type="match status" value="1"/>
</dbReference>